<accession>A0A9X2E3Z7</accession>
<dbReference type="Gene3D" id="3.20.20.30">
    <property type="entry name" value="Luciferase-like domain"/>
    <property type="match status" value="1"/>
</dbReference>
<dbReference type="Proteomes" id="UP001139157">
    <property type="component" value="Unassembled WGS sequence"/>
</dbReference>
<dbReference type="InterPro" id="IPR011251">
    <property type="entry name" value="Luciferase-like_dom"/>
</dbReference>
<name>A0A9X2E3Z7_9NOCA</name>
<reference evidence="2" key="1">
    <citation type="submission" date="2022-06" db="EMBL/GenBank/DDBJ databases">
        <title>Novel species in genus nocardia.</title>
        <authorList>
            <person name="Li F."/>
        </authorList>
    </citation>
    <scope>NUCLEOTIDE SEQUENCE</scope>
    <source>
        <strain evidence="2">CDC141</strain>
    </source>
</reference>
<evidence type="ECO:0000259" key="1">
    <source>
        <dbReference type="Pfam" id="PF00296"/>
    </source>
</evidence>
<dbReference type="SUPFAM" id="SSF51679">
    <property type="entry name" value="Bacterial luciferase-like"/>
    <property type="match status" value="1"/>
</dbReference>
<protein>
    <submittedName>
        <fullName evidence="2">LLM class flavin-dependent oxidoreductase</fullName>
    </submittedName>
</protein>
<evidence type="ECO:0000313" key="2">
    <source>
        <dbReference type="EMBL" id="MCM6773702.1"/>
    </source>
</evidence>
<evidence type="ECO:0000313" key="3">
    <source>
        <dbReference type="Proteomes" id="UP001139157"/>
    </source>
</evidence>
<dbReference type="EMBL" id="JAMRXG010000003">
    <property type="protein sequence ID" value="MCM6773702.1"/>
    <property type="molecule type" value="Genomic_DNA"/>
</dbReference>
<dbReference type="AlphaFoldDB" id="A0A9X2E3Z7"/>
<keyword evidence="3" id="KW-1185">Reference proteome</keyword>
<organism evidence="2 3">
    <name type="scientific">Nocardia pulmonis</name>
    <dbReference type="NCBI Taxonomy" id="2951408"/>
    <lineage>
        <taxon>Bacteria</taxon>
        <taxon>Bacillati</taxon>
        <taxon>Actinomycetota</taxon>
        <taxon>Actinomycetes</taxon>
        <taxon>Mycobacteriales</taxon>
        <taxon>Nocardiaceae</taxon>
        <taxon>Nocardia</taxon>
    </lineage>
</organism>
<proteinExistence type="predicted"/>
<comment type="caution">
    <text evidence="2">The sequence shown here is derived from an EMBL/GenBank/DDBJ whole genome shotgun (WGS) entry which is preliminary data.</text>
</comment>
<feature type="domain" description="Luciferase-like" evidence="1">
    <location>
        <begin position="12"/>
        <end position="74"/>
    </location>
</feature>
<dbReference type="InterPro" id="IPR036661">
    <property type="entry name" value="Luciferase-like_sf"/>
</dbReference>
<dbReference type="GO" id="GO:0016705">
    <property type="term" value="F:oxidoreductase activity, acting on paired donors, with incorporation or reduction of molecular oxygen"/>
    <property type="evidence" value="ECO:0007669"/>
    <property type="project" value="InterPro"/>
</dbReference>
<sequence length="146" mass="15870">MRELRAVETATPAPVMIAAGGPRSRRLAGRLADIVTLAHNPLAAHADIARMITEIAEAAGDRSAGVEYHLNVIVVGDLIPRQVVPLVGDDLHALTAADSLFVLRGTPQQMADDIQRRRDEFGHSYVTVNHLFLEQFAPVVELLHGR</sequence>
<dbReference type="RefSeq" id="WP_251910757.1">
    <property type="nucleotide sequence ID" value="NZ_JAMRXG010000003.1"/>
</dbReference>
<dbReference type="Pfam" id="PF00296">
    <property type="entry name" value="Bac_luciferase"/>
    <property type="match status" value="1"/>
</dbReference>
<gene>
    <name evidence="2" type="ORF">NDR86_09490</name>
</gene>